<dbReference type="EMBL" id="CACRXK020008540">
    <property type="protein sequence ID" value="CAB4015018.1"/>
    <property type="molecule type" value="Genomic_DNA"/>
</dbReference>
<name>A0A7D9ES39_PARCT</name>
<reference evidence="1" key="1">
    <citation type="submission" date="2020-04" db="EMBL/GenBank/DDBJ databases">
        <authorList>
            <person name="Alioto T."/>
            <person name="Alioto T."/>
            <person name="Gomez Garrido J."/>
        </authorList>
    </citation>
    <scope>NUCLEOTIDE SEQUENCE</scope>
    <source>
        <strain evidence="1">A484AB</strain>
    </source>
</reference>
<evidence type="ECO:0000313" key="2">
    <source>
        <dbReference type="Proteomes" id="UP001152795"/>
    </source>
</evidence>
<organism evidence="1 2">
    <name type="scientific">Paramuricea clavata</name>
    <name type="common">Red gorgonian</name>
    <name type="synonym">Violescent sea-whip</name>
    <dbReference type="NCBI Taxonomy" id="317549"/>
    <lineage>
        <taxon>Eukaryota</taxon>
        <taxon>Metazoa</taxon>
        <taxon>Cnidaria</taxon>
        <taxon>Anthozoa</taxon>
        <taxon>Octocorallia</taxon>
        <taxon>Malacalcyonacea</taxon>
        <taxon>Plexauridae</taxon>
        <taxon>Paramuricea</taxon>
    </lineage>
</organism>
<protein>
    <submittedName>
        <fullName evidence="1">Tetratricopeptide repeat</fullName>
    </submittedName>
</protein>
<feature type="non-terminal residue" evidence="1">
    <location>
        <position position="172"/>
    </location>
</feature>
<keyword evidence="2" id="KW-1185">Reference proteome</keyword>
<dbReference type="Gene3D" id="1.25.40.10">
    <property type="entry name" value="Tetratricopeptide repeat domain"/>
    <property type="match status" value="1"/>
</dbReference>
<proteinExistence type="predicted"/>
<dbReference type="InterPro" id="IPR011990">
    <property type="entry name" value="TPR-like_helical_dom_sf"/>
</dbReference>
<evidence type="ECO:0000313" key="1">
    <source>
        <dbReference type="EMBL" id="CAB4015018.1"/>
    </source>
</evidence>
<sequence>MDSSEVDDIKHAAQKLLSEGNYLQSLEEFSTILVNHPNDQEALEGRLSACLELKLFHRCLKDIETLIQINPCDTKVHNLAGQIYEQIGAYKKSICAYLKAYLYEQQTDYRLETVQKISQLCSKLLGETHAEIPGKTLRKPRTKWKIRKGKQLYGMVLWNGTGRRREWSRTGS</sequence>
<comment type="caution">
    <text evidence="1">The sequence shown here is derived from an EMBL/GenBank/DDBJ whole genome shotgun (WGS) entry which is preliminary data.</text>
</comment>
<dbReference type="SUPFAM" id="SSF48452">
    <property type="entry name" value="TPR-like"/>
    <property type="match status" value="1"/>
</dbReference>
<dbReference type="AlphaFoldDB" id="A0A7D9ES39"/>
<dbReference type="Proteomes" id="UP001152795">
    <property type="component" value="Unassembled WGS sequence"/>
</dbReference>
<accession>A0A7D9ES39</accession>
<gene>
    <name evidence="1" type="ORF">PACLA_8A053456</name>
</gene>